<organism evidence="7 8">
    <name type="scientific">Canariomyces notabilis</name>
    <dbReference type="NCBI Taxonomy" id="2074819"/>
    <lineage>
        <taxon>Eukaryota</taxon>
        <taxon>Fungi</taxon>
        <taxon>Dikarya</taxon>
        <taxon>Ascomycota</taxon>
        <taxon>Pezizomycotina</taxon>
        <taxon>Sordariomycetes</taxon>
        <taxon>Sordariomycetidae</taxon>
        <taxon>Sordariales</taxon>
        <taxon>Chaetomiaceae</taxon>
        <taxon>Canariomyces</taxon>
    </lineage>
</organism>
<comment type="subcellular location">
    <subcellularLocation>
        <location evidence="1">Secreted</location>
        <location evidence="1">Cell wall</location>
    </subcellularLocation>
</comment>
<dbReference type="PANTHER" id="PTHR31018">
    <property type="entry name" value="SPORULATION-SPECIFIC PROTEIN-RELATED"/>
    <property type="match status" value="1"/>
</dbReference>
<keyword evidence="8" id="KW-1185">Reference proteome</keyword>
<evidence type="ECO:0000256" key="2">
    <source>
        <dbReference type="ARBA" id="ARBA00022512"/>
    </source>
</evidence>
<dbReference type="Pfam" id="PF12454">
    <property type="entry name" value="Ecm33"/>
    <property type="match status" value="1"/>
</dbReference>
<evidence type="ECO:0000256" key="4">
    <source>
        <dbReference type="ARBA" id="ARBA00022729"/>
    </source>
</evidence>
<dbReference type="InterPro" id="IPR036941">
    <property type="entry name" value="Rcpt_L-dom_sf"/>
</dbReference>
<protein>
    <submittedName>
        <fullName evidence="7">Uncharacterized protein</fullName>
    </submittedName>
</protein>
<keyword evidence="3" id="KW-0964">Secreted</keyword>
<evidence type="ECO:0000256" key="3">
    <source>
        <dbReference type="ARBA" id="ARBA00022525"/>
    </source>
</evidence>
<evidence type="ECO:0000256" key="1">
    <source>
        <dbReference type="ARBA" id="ARBA00004191"/>
    </source>
</evidence>
<gene>
    <name evidence="7" type="ORF">N656DRAFT_707388</name>
</gene>
<dbReference type="PANTHER" id="PTHR31018:SF3">
    <property type="entry name" value="RECEPTOR PROTEIN-TYROSINE KINASE"/>
    <property type="match status" value="1"/>
</dbReference>
<keyword evidence="5" id="KW-0325">Glycoprotein</keyword>
<dbReference type="SUPFAM" id="SSF52058">
    <property type="entry name" value="L domain-like"/>
    <property type="match status" value="2"/>
</dbReference>
<reference evidence="7" key="2">
    <citation type="submission" date="2023-05" db="EMBL/GenBank/DDBJ databases">
        <authorList>
            <consortium name="Lawrence Berkeley National Laboratory"/>
            <person name="Steindorff A."/>
            <person name="Hensen N."/>
            <person name="Bonometti L."/>
            <person name="Westerberg I."/>
            <person name="Brannstrom I.O."/>
            <person name="Guillou S."/>
            <person name="Cros-Aarteil S."/>
            <person name="Calhoun S."/>
            <person name="Haridas S."/>
            <person name="Kuo A."/>
            <person name="Mondo S."/>
            <person name="Pangilinan J."/>
            <person name="Riley R."/>
            <person name="Labutti K."/>
            <person name="Andreopoulos B."/>
            <person name="Lipzen A."/>
            <person name="Chen C."/>
            <person name="Yanf M."/>
            <person name="Daum C."/>
            <person name="Ng V."/>
            <person name="Clum A."/>
            <person name="Ohm R."/>
            <person name="Martin F."/>
            <person name="Silar P."/>
            <person name="Natvig D."/>
            <person name="Lalanne C."/>
            <person name="Gautier V."/>
            <person name="Ament-Velasquez S.L."/>
            <person name="Kruys A."/>
            <person name="Hutchinson M.I."/>
            <person name="Powell A.J."/>
            <person name="Barry K."/>
            <person name="Miller A.N."/>
            <person name="Grigoriev I.V."/>
            <person name="Debuchy R."/>
            <person name="Gladieux P."/>
            <person name="Thoren M.H."/>
            <person name="Johannesson H."/>
        </authorList>
    </citation>
    <scope>NUCLEOTIDE SEQUENCE</scope>
    <source>
        <strain evidence="7">CBS 508.74</strain>
    </source>
</reference>
<accession>A0AAN6TFG3</accession>
<dbReference type="Gene3D" id="3.80.20.20">
    <property type="entry name" value="Receptor L-domain"/>
    <property type="match status" value="1"/>
</dbReference>
<proteinExistence type="predicted"/>
<name>A0AAN6TFG3_9PEZI</name>
<dbReference type="GeneID" id="89935557"/>
<dbReference type="InterPro" id="IPR051648">
    <property type="entry name" value="CWI-Assembly_Regulator"/>
</dbReference>
<evidence type="ECO:0000313" key="7">
    <source>
        <dbReference type="EMBL" id="KAK4113487.1"/>
    </source>
</evidence>
<dbReference type="GO" id="GO:0009986">
    <property type="term" value="C:cell surface"/>
    <property type="evidence" value="ECO:0007669"/>
    <property type="project" value="TreeGrafter"/>
</dbReference>
<dbReference type="GO" id="GO:0005886">
    <property type="term" value="C:plasma membrane"/>
    <property type="evidence" value="ECO:0007669"/>
    <property type="project" value="TreeGrafter"/>
</dbReference>
<sequence>MLVKRVIPALAAIGSAAAQSRTCTVSTTTIHSQADATGLSGCRTVSGSIVLAEDAAGAISLSGPEEITGDLQILNNGALETLQSSSLETIGGEFKMNNVTKLISLDFSELESVGSLSWTSVTNLQTATFGPLTKADQVIISDTFLNTLEGIDLSTVRLLDINNNRLLSTFTSKLGSLSENLNIQANGLSLNVSLPNLIWIANMTIANVTDFQVPSLEIVNGSARFDSNYFSTFSAPNLTETSSGDISFVGNSNLDNLTFPVLTKIGGGLLIANNTALEKMTAFPELESVGGAVKLRGSFKEVAFPKLDIVEGAFDVASTEDINSSCDTLGKLAPSSQGGEGKVKGTYACTSKVADANDDTSSGGSSSGGSGSDSSDGGNNDNGAAGLVLNTALFGLVAVAAVASAL</sequence>
<evidence type="ECO:0000313" key="8">
    <source>
        <dbReference type="Proteomes" id="UP001302812"/>
    </source>
</evidence>
<keyword evidence="2" id="KW-0134">Cell wall</keyword>
<dbReference type="RefSeq" id="XP_064671057.1">
    <property type="nucleotide sequence ID" value="XM_064811432.1"/>
</dbReference>
<keyword evidence="4" id="KW-0732">Signal</keyword>
<dbReference type="GO" id="GO:0031505">
    <property type="term" value="P:fungal-type cell wall organization"/>
    <property type="evidence" value="ECO:0007669"/>
    <property type="project" value="TreeGrafter"/>
</dbReference>
<comment type="caution">
    <text evidence="7">The sequence shown here is derived from an EMBL/GenBank/DDBJ whole genome shotgun (WGS) entry which is preliminary data.</text>
</comment>
<dbReference type="GO" id="GO:0009277">
    <property type="term" value="C:fungal-type cell wall"/>
    <property type="evidence" value="ECO:0007669"/>
    <property type="project" value="TreeGrafter"/>
</dbReference>
<evidence type="ECO:0000256" key="5">
    <source>
        <dbReference type="ARBA" id="ARBA00023180"/>
    </source>
</evidence>
<evidence type="ECO:0000256" key="6">
    <source>
        <dbReference type="SAM" id="MobiDB-lite"/>
    </source>
</evidence>
<feature type="region of interest" description="Disordered" evidence="6">
    <location>
        <begin position="356"/>
        <end position="378"/>
    </location>
</feature>
<reference evidence="7" key="1">
    <citation type="journal article" date="2023" name="Mol. Phylogenet. Evol.">
        <title>Genome-scale phylogeny and comparative genomics of the fungal order Sordariales.</title>
        <authorList>
            <person name="Hensen N."/>
            <person name="Bonometti L."/>
            <person name="Westerberg I."/>
            <person name="Brannstrom I.O."/>
            <person name="Guillou S."/>
            <person name="Cros-Aarteil S."/>
            <person name="Calhoun S."/>
            <person name="Haridas S."/>
            <person name="Kuo A."/>
            <person name="Mondo S."/>
            <person name="Pangilinan J."/>
            <person name="Riley R."/>
            <person name="LaButti K."/>
            <person name="Andreopoulos B."/>
            <person name="Lipzen A."/>
            <person name="Chen C."/>
            <person name="Yan M."/>
            <person name="Daum C."/>
            <person name="Ng V."/>
            <person name="Clum A."/>
            <person name="Steindorff A."/>
            <person name="Ohm R.A."/>
            <person name="Martin F."/>
            <person name="Silar P."/>
            <person name="Natvig D.O."/>
            <person name="Lalanne C."/>
            <person name="Gautier V."/>
            <person name="Ament-Velasquez S.L."/>
            <person name="Kruys A."/>
            <person name="Hutchinson M.I."/>
            <person name="Powell A.J."/>
            <person name="Barry K."/>
            <person name="Miller A.N."/>
            <person name="Grigoriev I.V."/>
            <person name="Debuchy R."/>
            <person name="Gladieux P."/>
            <person name="Hiltunen Thoren M."/>
            <person name="Johannesson H."/>
        </authorList>
    </citation>
    <scope>NUCLEOTIDE SEQUENCE</scope>
    <source>
        <strain evidence="7">CBS 508.74</strain>
    </source>
</reference>
<dbReference type="EMBL" id="MU853339">
    <property type="protein sequence ID" value="KAK4113487.1"/>
    <property type="molecule type" value="Genomic_DNA"/>
</dbReference>
<dbReference type="Proteomes" id="UP001302812">
    <property type="component" value="Unassembled WGS sequence"/>
</dbReference>
<dbReference type="AlphaFoldDB" id="A0AAN6TFG3"/>